<evidence type="ECO:0000256" key="1">
    <source>
        <dbReference type="SAM" id="Phobius"/>
    </source>
</evidence>
<organism evidence="2 3">
    <name type="scientific">Streptomyces orinoci</name>
    <name type="common">Streptoverticillium orinoci</name>
    <dbReference type="NCBI Taxonomy" id="67339"/>
    <lineage>
        <taxon>Bacteria</taxon>
        <taxon>Bacillati</taxon>
        <taxon>Actinomycetota</taxon>
        <taxon>Actinomycetes</taxon>
        <taxon>Kitasatosporales</taxon>
        <taxon>Streptomycetaceae</taxon>
        <taxon>Streptomyces</taxon>
    </lineage>
</organism>
<keyword evidence="1" id="KW-0812">Transmembrane</keyword>
<dbReference type="Proteomes" id="UP001552594">
    <property type="component" value="Unassembled WGS sequence"/>
</dbReference>
<feature type="transmembrane region" description="Helical" evidence="1">
    <location>
        <begin position="214"/>
        <end position="237"/>
    </location>
</feature>
<keyword evidence="1" id="KW-0472">Membrane</keyword>
<evidence type="ECO:0000313" key="3">
    <source>
        <dbReference type="Proteomes" id="UP001552594"/>
    </source>
</evidence>
<name>A0ABV3JVB5_STRON</name>
<reference evidence="2 3" key="1">
    <citation type="submission" date="2024-06" db="EMBL/GenBank/DDBJ databases">
        <title>The Natural Products Discovery Center: Release of the First 8490 Sequenced Strains for Exploring Actinobacteria Biosynthetic Diversity.</title>
        <authorList>
            <person name="Kalkreuter E."/>
            <person name="Kautsar S.A."/>
            <person name="Yang D."/>
            <person name="Bader C.D."/>
            <person name="Teijaro C.N."/>
            <person name="Fluegel L."/>
            <person name="Davis C.M."/>
            <person name="Simpson J.R."/>
            <person name="Lauterbach L."/>
            <person name="Steele A.D."/>
            <person name="Gui C."/>
            <person name="Meng S."/>
            <person name="Li G."/>
            <person name="Viehrig K."/>
            <person name="Ye F."/>
            <person name="Su P."/>
            <person name="Kiefer A.F."/>
            <person name="Nichols A."/>
            <person name="Cepeda A.J."/>
            <person name="Yan W."/>
            <person name="Fan B."/>
            <person name="Jiang Y."/>
            <person name="Adhikari A."/>
            <person name="Zheng C.-J."/>
            <person name="Schuster L."/>
            <person name="Cowan T.M."/>
            <person name="Smanski M.J."/>
            <person name="Chevrette M.G."/>
            <person name="De Carvalho L.P.S."/>
            <person name="Shen B."/>
        </authorList>
    </citation>
    <scope>NUCLEOTIDE SEQUENCE [LARGE SCALE GENOMIC DNA]</scope>
    <source>
        <strain evidence="2 3">NPDC052347</strain>
    </source>
</reference>
<keyword evidence="3" id="KW-1185">Reference proteome</keyword>
<evidence type="ECO:0000313" key="2">
    <source>
        <dbReference type="EMBL" id="MEV5506822.1"/>
    </source>
</evidence>
<comment type="caution">
    <text evidence="2">The sequence shown here is derived from an EMBL/GenBank/DDBJ whole genome shotgun (WGS) entry which is preliminary data.</text>
</comment>
<dbReference type="RefSeq" id="WP_109280935.1">
    <property type="nucleotide sequence ID" value="NZ_JBFAUK010000006.1"/>
</dbReference>
<keyword evidence="1" id="KW-1133">Transmembrane helix</keyword>
<protein>
    <recommendedName>
        <fullName evidence="4">DUF3592 domain-containing protein</fullName>
    </recommendedName>
</protein>
<accession>A0ABV3JVB5</accession>
<gene>
    <name evidence="2" type="ORF">AB0L16_10130</name>
</gene>
<sequence length="359" mass="38361">MSHPIVTRSPGQIRGSIVASAALGLALAIAAAVLLLVPVPRALHEQRAFAAAAECPANSGSGDCLRRMPATVTGTDSEYVHKTTVHWLSLTERNGTAHRLAMRNTGPVYSSVSPGDRVTVTYWRGRIRSVGFHGWRQATAENPAGRYRTWSAAGLGLPGLAGVFLWCAHALRRAWHSPDPAVRRGRRMYVPVTAALVIGGIGCIAPFVTSNLSAALQLTALCDALVLVVTAAVMFLLGRRTSDSLAVTPRTPEREERFPGLVIGQVPYAGGGFLVAAPGQLAVTIDPDGRILRKPLPRTLLVERVRHLYLTDPVDAPQRGSRVIECRDGEQQVLIVTGKKNVPWVLGALAPEAVRTAAE</sequence>
<dbReference type="EMBL" id="JBFAUK010000006">
    <property type="protein sequence ID" value="MEV5506822.1"/>
    <property type="molecule type" value="Genomic_DNA"/>
</dbReference>
<proteinExistence type="predicted"/>
<feature type="transmembrane region" description="Helical" evidence="1">
    <location>
        <begin position="189"/>
        <end position="208"/>
    </location>
</feature>
<evidence type="ECO:0008006" key="4">
    <source>
        <dbReference type="Google" id="ProtNLM"/>
    </source>
</evidence>
<feature type="transmembrane region" description="Helical" evidence="1">
    <location>
        <begin position="17"/>
        <end position="37"/>
    </location>
</feature>